<feature type="chain" id="PRO_5023120016" evidence="1">
    <location>
        <begin position="24"/>
        <end position="420"/>
    </location>
</feature>
<feature type="signal peptide" evidence="1">
    <location>
        <begin position="1"/>
        <end position="23"/>
    </location>
</feature>
<evidence type="ECO:0000259" key="2">
    <source>
        <dbReference type="Pfam" id="PF13360"/>
    </source>
</evidence>
<reference evidence="3 4" key="1">
    <citation type="submission" date="2019-02" db="EMBL/GenBank/DDBJ databases">
        <title>Deep-cultivation of Planctomycetes and their phenomic and genomic characterization uncovers novel biology.</title>
        <authorList>
            <person name="Wiegand S."/>
            <person name="Jogler M."/>
            <person name="Boedeker C."/>
            <person name="Pinto D."/>
            <person name="Vollmers J."/>
            <person name="Rivas-Marin E."/>
            <person name="Kohn T."/>
            <person name="Peeters S.H."/>
            <person name="Heuer A."/>
            <person name="Rast P."/>
            <person name="Oberbeckmann S."/>
            <person name="Bunk B."/>
            <person name="Jeske O."/>
            <person name="Meyerdierks A."/>
            <person name="Storesund J.E."/>
            <person name="Kallscheuer N."/>
            <person name="Luecker S."/>
            <person name="Lage O.M."/>
            <person name="Pohl T."/>
            <person name="Merkel B.J."/>
            <person name="Hornburger P."/>
            <person name="Mueller R.-W."/>
            <person name="Bruemmer F."/>
            <person name="Labrenz M."/>
            <person name="Spormann A.M."/>
            <person name="Op Den Camp H."/>
            <person name="Overmann J."/>
            <person name="Amann R."/>
            <person name="Jetten M.S.M."/>
            <person name="Mascher T."/>
            <person name="Medema M.H."/>
            <person name="Devos D.P."/>
            <person name="Kaster A.-K."/>
            <person name="Ovreas L."/>
            <person name="Rohde M."/>
            <person name="Galperin M.Y."/>
            <person name="Jogler C."/>
        </authorList>
    </citation>
    <scope>NUCLEOTIDE SEQUENCE [LARGE SCALE GENOMIC DNA]</scope>
    <source>
        <strain evidence="3 4">Pla52o</strain>
    </source>
</reference>
<dbReference type="InterPro" id="IPR015943">
    <property type="entry name" value="WD40/YVTN_repeat-like_dom_sf"/>
</dbReference>
<sequence precursor="true">MKHSLLLLSMLAFFSFFTAEVAAQDWPQWRGPASNNHAATNAQAPLRWDITSSSDLAWKTQIPGRGHSTPCVVQDSIYLTTADTDAGTQSVLKLDRISGRLVDQWVIHRGTLPAQIHPHNSHASPSPAFADNRLFVAFHTDDAIWVTALTREGRELWKRKVSDFAPVAFQFGYGASPIVEDDLVIVAAEYDGAASGLYALDAATGNQVWKVPRPANLNFASPIVTTISGKRQILLAGADMICAYEPRTGKELWRSDTSTEAICGTVVWDEHHIMVSGGNPKAGVWCIGNDGSGAPLWEHPVRCYEQSLLAIKDYVFAAADNGVVYCWRSQDGKEMWKKRLFGGGISASPMLVGNRMYIASEDGDVYVVTASPEGFNLLAENPSGDSIFATPVAIDDRMLIRTGVGPAENRQEYLIAIGKK</sequence>
<dbReference type="InterPro" id="IPR018391">
    <property type="entry name" value="PQQ_b-propeller_rpt"/>
</dbReference>
<dbReference type="EMBL" id="SJPT01000005">
    <property type="protein sequence ID" value="TWU22187.1"/>
    <property type="molecule type" value="Genomic_DNA"/>
</dbReference>
<feature type="domain" description="Pyrrolo-quinoline quinone repeat" evidence="2">
    <location>
        <begin position="125"/>
        <end position="337"/>
    </location>
</feature>
<dbReference type="SMART" id="SM00564">
    <property type="entry name" value="PQQ"/>
    <property type="match status" value="3"/>
</dbReference>
<dbReference type="InterPro" id="IPR011047">
    <property type="entry name" value="Quinoprotein_ADH-like_sf"/>
</dbReference>
<dbReference type="AlphaFoldDB" id="A0A5C6CEK9"/>
<dbReference type="PANTHER" id="PTHR34512">
    <property type="entry name" value="CELL SURFACE PROTEIN"/>
    <property type="match status" value="1"/>
</dbReference>
<dbReference type="SUPFAM" id="SSF50998">
    <property type="entry name" value="Quinoprotein alcohol dehydrogenase-like"/>
    <property type="match status" value="1"/>
</dbReference>
<dbReference type="Pfam" id="PF13360">
    <property type="entry name" value="PQQ_2"/>
    <property type="match status" value="1"/>
</dbReference>
<dbReference type="Gene3D" id="2.130.10.10">
    <property type="entry name" value="YVTN repeat-like/Quinoprotein amine dehydrogenase"/>
    <property type="match status" value="1"/>
</dbReference>
<keyword evidence="4" id="KW-1185">Reference proteome</keyword>
<dbReference type="Proteomes" id="UP000316304">
    <property type="component" value="Unassembled WGS sequence"/>
</dbReference>
<dbReference type="OrthoDB" id="244732at2"/>
<evidence type="ECO:0000313" key="4">
    <source>
        <dbReference type="Proteomes" id="UP000316304"/>
    </source>
</evidence>
<dbReference type="InterPro" id="IPR002372">
    <property type="entry name" value="PQQ_rpt_dom"/>
</dbReference>
<gene>
    <name evidence="3" type="ORF">Pla52o_32420</name>
</gene>
<organism evidence="3 4">
    <name type="scientific">Novipirellula galeiformis</name>
    <dbReference type="NCBI Taxonomy" id="2528004"/>
    <lineage>
        <taxon>Bacteria</taxon>
        <taxon>Pseudomonadati</taxon>
        <taxon>Planctomycetota</taxon>
        <taxon>Planctomycetia</taxon>
        <taxon>Pirellulales</taxon>
        <taxon>Pirellulaceae</taxon>
        <taxon>Novipirellula</taxon>
    </lineage>
</organism>
<accession>A0A5C6CEK9</accession>
<evidence type="ECO:0000256" key="1">
    <source>
        <dbReference type="SAM" id="SignalP"/>
    </source>
</evidence>
<protein>
    <submittedName>
        <fullName evidence="3">Outer membrane biogenesis protein BamB</fullName>
    </submittedName>
</protein>
<name>A0A5C6CEK9_9BACT</name>
<evidence type="ECO:0000313" key="3">
    <source>
        <dbReference type="EMBL" id="TWU22187.1"/>
    </source>
</evidence>
<dbReference type="PANTHER" id="PTHR34512:SF30">
    <property type="entry name" value="OUTER MEMBRANE PROTEIN ASSEMBLY FACTOR BAMB"/>
    <property type="match status" value="1"/>
</dbReference>
<comment type="caution">
    <text evidence="3">The sequence shown here is derived from an EMBL/GenBank/DDBJ whole genome shotgun (WGS) entry which is preliminary data.</text>
</comment>
<keyword evidence="1" id="KW-0732">Signal</keyword>
<proteinExistence type="predicted"/>